<accession>A0A7J7DUN2</accession>
<comment type="caution">
    <text evidence="8">The sequence shown here is derived from an EMBL/GenBank/DDBJ whole genome shotgun (WGS) entry which is preliminary data.</text>
</comment>
<comment type="subcellular location">
    <subcellularLocation>
        <location evidence="1">Plastid</location>
        <location evidence="1">Chloroplast thylakoid membrane</location>
    </subcellularLocation>
</comment>
<proteinExistence type="inferred from homology"/>
<sequence>MAMRALVPTHPLPPPPHLCPPFSCHLKSSLQMPQKVLHHSISRRVVTIVAMATALLAKEAILSKKIANAFDFRLVAPDQTSEEAESVVRSHAEDLLSIKDLLEAESWKELQKALRISSSNLKRDIYTIIQAKPGSQRPQLRKLYYTLFDNVTKLDYAARDRDAAVVRQCYGNIVETLGNILSRI</sequence>
<organism evidence="8 9">
    <name type="scientific">Tripterygium wilfordii</name>
    <name type="common">Thunder God vine</name>
    <dbReference type="NCBI Taxonomy" id="458696"/>
    <lineage>
        <taxon>Eukaryota</taxon>
        <taxon>Viridiplantae</taxon>
        <taxon>Streptophyta</taxon>
        <taxon>Embryophyta</taxon>
        <taxon>Tracheophyta</taxon>
        <taxon>Spermatophyta</taxon>
        <taxon>Magnoliopsida</taxon>
        <taxon>eudicotyledons</taxon>
        <taxon>Gunneridae</taxon>
        <taxon>Pentapetalae</taxon>
        <taxon>rosids</taxon>
        <taxon>fabids</taxon>
        <taxon>Celastrales</taxon>
        <taxon>Celastraceae</taxon>
        <taxon>Tripterygium</taxon>
    </lineage>
</organism>
<dbReference type="SUPFAM" id="SSF101112">
    <property type="entry name" value="Oxygen-evolving enhancer protein 3"/>
    <property type="match status" value="1"/>
</dbReference>
<dbReference type="GO" id="GO:0009535">
    <property type="term" value="C:chloroplast thylakoid membrane"/>
    <property type="evidence" value="ECO:0007669"/>
    <property type="project" value="UniProtKB-SubCell"/>
</dbReference>
<evidence type="ECO:0008006" key="10">
    <source>
        <dbReference type="Google" id="ProtNLM"/>
    </source>
</evidence>
<dbReference type="PANTHER" id="PTHR33399:SF6">
    <property type="entry name" value="PSBQ-LIKE PROTEIN 3, CHLOROPLASTIC"/>
    <property type="match status" value="1"/>
</dbReference>
<evidence type="ECO:0000256" key="6">
    <source>
        <dbReference type="ARBA" id="ARBA00023136"/>
    </source>
</evidence>
<dbReference type="EMBL" id="JAAARO010000003">
    <property type="protein sequence ID" value="KAF5750001.1"/>
    <property type="molecule type" value="Genomic_DNA"/>
</dbReference>
<dbReference type="FunCoup" id="A0A7J7DUN2">
    <property type="interactions" value="733"/>
</dbReference>
<gene>
    <name evidence="8" type="ORF">HS088_TW03G00330</name>
</gene>
<name>A0A7J7DUN2_TRIWF</name>
<evidence type="ECO:0000313" key="9">
    <source>
        <dbReference type="Proteomes" id="UP000593562"/>
    </source>
</evidence>
<dbReference type="Pfam" id="PF05757">
    <property type="entry name" value="PsbQ"/>
    <property type="match status" value="1"/>
</dbReference>
<keyword evidence="5" id="KW-0793">Thylakoid</keyword>
<protein>
    <recommendedName>
        <fullName evidence="10">PsbQ-like protein 3 chloroplastic</fullName>
    </recommendedName>
</protein>
<evidence type="ECO:0000256" key="2">
    <source>
        <dbReference type="ARBA" id="ARBA00022528"/>
    </source>
</evidence>
<dbReference type="PANTHER" id="PTHR33399">
    <property type="entry name" value="OXYGEN-EVOLVING ENHANCER PROTEIN 3-1, CHLOROPLASTIC"/>
    <property type="match status" value="1"/>
</dbReference>
<evidence type="ECO:0000256" key="5">
    <source>
        <dbReference type="ARBA" id="ARBA00023078"/>
    </source>
</evidence>
<keyword evidence="4" id="KW-0809">Transit peptide</keyword>
<evidence type="ECO:0000313" key="8">
    <source>
        <dbReference type="EMBL" id="KAF5750001.1"/>
    </source>
</evidence>
<keyword evidence="6" id="KW-0472">Membrane</keyword>
<dbReference type="InterPro" id="IPR023222">
    <property type="entry name" value="PsbQ-like_dom_sf"/>
</dbReference>
<dbReference type="GO" id="GO:0005509">
    <property type="term" value="F:calcium ion binding"/>
    <property type="evidence" value="ECO:0007669"/>
    <property type="project" value="InterPro"/>
</dbReference>
<evidence type="ECO:0000256" key="4">
    <source>
        <dbReference type="ARBA" id="ARBA00022946"/>
    </source>
</evidence>
<dbReference type="AlphaFoldDB" id="A0A7J7DUN2"/>
<keyword evidence="9" id="KW-1185">Reference proteome</keyword>
<keyword evidence="3" id="KW-0934">Plastid</keyword>
<dbReference type="GO" id="GO:0019898">
    <property type="term" value="C:extrinsic component of membrane"/>
    <property type="evidence" value="ECO:0007669"/>
    <property type="project" value="InterPro"/>
</dbReference>
<dbReference type="GO" id="GO:0009767">
    <property type="term" value="P:photosynthetic electron transport chain"/>
    <property type="evidence" value="ECO:0007669"/>
    <property type="project" value="TreeGrafter"/>
</dbReference>
<dbReference type="GO" id="GO:0009654">
    <property type="term" value="C:photosystem II oxygen evolving complex"/>
    <property type="evidence" value="ECO:0007669"/>
    <property type="project" value="InterPro"/>
</dbReference>
<dbReference type="InterPro" id="IPR054099">
    <property type="entry name" value="PSII_PsbQ_pln"/>
</dbReference>
<evidence type="ECO:0000256" key="1">
    <source>
        <dbReference type="ARBA" id="ARBA00004334"/>
    </source>
</evidence>
<dbReference type="InterPro" id="IPR008797">
    <property type="entry name" value="PSII_PsbQ"/>
</dbReference>
<reference evidence="8 9" key="1">
    <citation type="journal article" date="2020" name="Nat. Commun.">
        <title>Genome of Tripterygium wilfordii and identification of cytochrome P450 involved in triptolide biosynthesis.</title>
        <authorList>
            <person name="Tu L."/>
            <person name="Su P."/>
            <person name="Zhang Z."/>
            <person name="Gao L."/>
            <person name="Wang J."/>
            <person name="Hu T."/>
            <person name="Zhou J."/>
            <person name="Zhang Y."/>
            <person name="Zhao Y."/>
            <person name="Liu Y."/>
            <person name="Song Y."/>
            <person name="Tong Y."/>
            <person name="Lu Y."/>
            <person name="Yang J."/>
            <person name="Xu C."/>
            <person name="Jia M."/>
            <person name="Peters R.J."/>
            <person name="Huang L."/>
            <person name="Gao W."/>
        </authorList>
    </citation>
    <scope>NUCLEOTIDE SEQUENCE [LARGE SCALE GENOMIC DNA]</scope>
    <source>
        <strain evidence="9">cv. XIE 37</strain>
        <tissue evidence="8">Leaf</tissue>
    </source>
</reference>
<keyword evidence="2" id="KW-0150">Chloroplast</keyword>
<dbReference type="FunFam" id="1.20.120.290:FF:000004">
    <property type="entry name" value="Oxygen-evolving enhancer protein 3"/>
    <property type="match status" value="1"/>
</dbReference>
<comment type="similarity">
    <text evidence="7">Belongs to the PsbQ family.</text>
</comment>
<evidence type="ECO:0000256" key="7">
    <source>
        <dbReference type="ARBA" id="ARBA00035649"/>
    </source>
</evidence>
<dbReference type="Gene3D" id="1.20.120.290">
    <property type="entry name" value="Oxygen-evolving enhancer protein 3 (PsbQ), four-helix up-down bundle"/>
    <property type="match status" value="1"/>
</dbReference>
<dbReference type="Proteomes" id="UP000593562">
    <property type="component" value="Unassembled WGS sequence"/>
</dbReference>
<evidence type="ECO:0000256" key="3">
    <source>
        <dbReference type="ARBA" id="ARBA00022640"/>
    </source>
</evidence>
<dbReference type="InParanoid" id="A0A7J7DUN2"/>
<dbReference type="OrthoDB" id="667835at2759"/>